<dbReference type="Proteomes" id="UP000050482">
    <property type="component" value="Unassembled WGS sequence"/>
</dbReference>
<feature type="transmembrane region" description="Helical" evidence="1">
    <location>
        <begin position="37"/>
        <end position="58"/>
    </location>
</feature>
<sequence length="171" mass="18841">MTVIGGWLRQIILIIFLAILADFLLPTKSMQKYVRMVMGLAVIAAMLQPVMPLFQGGWANQLAEKATSEILSSPSSTHTRQSYDVSNLKQQFQTEQSNEEVALLEQRLKVAVADACNCTVTAVQVATDNTGMVRSVTVETPNANQSQTRDVIIQYLTVQLALSKDQIKVVN</sequence>
<evidence type="ECO:0000313" key="2">
    <source>
        <dbReference type="EMBL" id="KPV43251.1"/>
    </source>
</evidence>
<dbReference type="NCBIfam" id="TIGR02896">
    <property type="entry name" value="spore_III_AF"/>
    <property type="match status" value="1"/>
</dbReference>
<evidence type="ECO:0008006" key="4">
    <source>
        <dbReference type="Google" id="ProtNLM"/>
    </source>
</evidence>
<organism evidence="2 3">
    <name type="scientific">Alicyclobacillus ferrooxydans</name>
    <dbReference type="NCBI Taxonomy" id="471514"/>
    <lineage>
        <taxon>Bacteria</taxon>
        <taxon>Bacillati</taxon>
        <taxon>Bacillota</taxon>
        <taxon>Bacilli</taxon>
        <taxon>Bacillales</taxon>
        <taxon>Alicyclobacillaceae</taxon>
        <taxon>Alicyclobacillus</taxon>
    </lineage>
</organism>
<dbReference type="InterPro" id="IPR014245">
    <property type="entry name" value="Spore_III_AF"/>
</dbReference>
<keyword evidence="1" id="KW-0472">Membrane</keyword>
<keyword evidence="3" id="KW-1185">Reference proteome</keyword>
<keyword evidence="1" id="KW-0812">Transmembrane</keyword>
<dbReference type="RefSeq" id="WP_054969682.1">
    <property type="nucleotide sequence ID" value="NZ_LJCO01000054.1"/>
</dbReference>
<protein>
    <recommendedName>
        <fullName evidence="4">Stage III sporulation protein AF</fullName>
    </recommendedName>
</protein>
<evidence type="ECO:0000313" key="3">
    <source>
        <dbReference type="Proteomes" id="UP000050482"/>
    </source>
</evidence>
<reference evidence="2 3" key="1">
    <citation type="submission" date="2015-09" db="EMBL/GenBank/DDBJ databases">
        <title>Draft genome sequence of Alicyclobacillus ferrooxydans DSM 22381.</title>
        <authorList>
            <person name="Hemp J."/>
        </authorList>
    </citation>
    <scope>NUCLEOTIDE SEQUENCE [LARGE SCALE GENOMIC DNA]</scope>
    <source>
        <strain evidence="2 3">TC-34</strain>
    </source>
</reference>
<dbReference type="OrthoDB" id="2375554at2"/>
<evidence type="ECO:0000256" key="1">
    <source>
        <dbReference type="SAM" id="Phobius"/>
    </source>
</evidence>
<dbReference type="EMBL" id="LJCO01000054">
    <property type="protein sequence ID" value="KPV43251.1"/>
    <property type="molecule type" value="Genomic_DNA"/>
</dbReference>
<gene>
    <name evidence="2" type="ORF">AN477_13490</name>
</gene>
<feature type="transmembrane region" description="Helical" evidence="1">
    <location>
        <begin position="6"/>
        <end position="25"/>
    </location>
</feature>
<dbReference type="AlphaFoldDB" id="A0A0P9CU96"/>
<name>A0A0P9CU96_9BACL</name>
<dbReference type="PATRIC" id="fig|471514.4.peg.1401"/>
<keyword evidence="1" id="KW-1133">Transmembrane helix</keyword>
<comment type="caution">
    <text evidence="2">The sequence shown here is derived from an EMBL/GenBank/DDBJ whole genome shotgun (WGS) entry which is preliminary data.</text>
</comment>
<proteinExistence type="predicted"/>
<dbReference type="STRING" id="471514.AN477_13490"/>
<accession>A0A0P9CU96</accession>
<dbReference type="Pfam" id="PF09581">
    <property type="entry name" value="Spore_III_AF"/>
    <property type="match status" value="1"/>
</dbReference>